<dbReference type="Proteomes" id="UP000306973">
    <property type="component" value="Unassembled WGS sequence"/>
</dbReference>
<evidence type="ECO:0000256" key="1">
    <source>
        <dbReference type="SAM" id="MobiDB-lite"/>
    </source>
</evidence>
<sequence>MLIVALLATFMAQDRDSSILDLVSYAWGAVSVAVWKPLSGGPAGIFGMFEVAPGFALSLLVSRLGEGRRERESFETQMNTWRRPQDSSREPTAAKAQGVSHEQ</sequence>
<reference evidence="2 3" key="1">
    <citation type="journal article" date="2007" name="Int. J. Syst. Evol. Microbiol.">
        <title>Halomonas saccharevitans sp. nov., Halomonas arcis sp. nov. and Halomonas subterranea sp. nov., halophilic bacteria isolated from hypersaline environments of China.</title>
        <authorList>
            <person name="Xu X.W."/>
            <person name="Wu Y.H."/>
            <person name="Zhou Z."/>
            <person name="Wang C.S."/>
            <person name="Zhou Y.G."/>
            <person name="Zhang H.B."/>
            <person name="Wang Y."/>
            <person name="Wu M."/>
        </authorList>
    </citation>
    <scope>NUCLEOTIDE SEQUENCE [LARGE SCALE GENOMIC DNA]</scope>
    <source>
        <strain evidence="2 3">TBZ3</strain>
    </source>
</reference>
<proteinExistence type="predicted"/>
<evidence type="ECO:0000313" key="3">
    <source>
        <dbReference type="Proteomes" id="UP000306973"/>
    </source>
</evidence>
<dbReference type="RefSeq" id="WP_138182288.1">
    <property type="nucleotide sequence ID" value="NZ_VBUI01000024.1"/>
</dbReference>
<evidence type="ECO:0000313" key="2">
    <source>
        <dbReference type="EMBL" id="TLF47638.1"/>
    </source>
</evidence>
<dbReference type="EMBL" id="VBUI01000024">
    <property type="protein sequence ID" value="TLF47638.1"/>
    <property type="molecule type" value="Genomic_DNA"/>
</dbReference>
<organism evidence="2 3">
    <name type="scientific">Halomonas urmiana</name>
    <dbReference type="NCBI Taxonomy" id="490901"/>
    <lineage>
        <taxon>Bacteria</taxon>
        <taxon>Pseudomonadati</taxon>
        <taxon>Pseudomonadota</taxon>
        <taxon>Gammaproteobacteria</taxon>
        <taxon>Oceanospirillales</taxon>
        <taxon>Halomonadaceae</taxon>
        <taxon>Halomonas</taxon>
    </lineage>
</organism>
<keyword evidence="3" id="KW-1185">Reference proteome</keyword>
<feature type="region of interest" description="Disordered" evidence="1">
    <location>
        <begin position="68"/>
        <end position="103"/>
    </location>
</feature>
<name>A0A5R8MDE6_9GAMM</name>
<comment type="caution">
    <text evidence="2">The sequence shown here is derived from an EMBL/GenBank/DDBJ whole genome shotgun (WGS) entry which is preliminary data.</text>
</comment>
<gene>
    <name evidence="2" type="ORF">FEI13_14755</name>
</gene>
<dbReference type="AlphaFoldDB" id="A0A5R8MDE6"/>
<accession>A0A5R8MDE6</accession>
<protein>
    <submittedName>
        <fullName evidence="2">Uncharacterized protein</fullName>
    </submittedName>
</protein>